<dbReference type="InterPro" id="IPR020460">
    <property type="entry name" value="Znf_C4-type_bac"/>
</dbReference>
<feature type="zinc finger region" description="dksA C4-type" evidence="4">
    <location>
        <begin position="39"/>
        <end position="63"/>
    </location>
</feature>
<dbReference type="InterPro" id="IPR000962">
    <property type="entry name" value="Znf_DskA_TraR"/>
</dbReference>
<organism evidence="6 7">
    <name type="scientific">Vandammella animalimorsus</name>
    <dbReference type="NCBI Taxonomy" id="2029117"/>
    <lineage>
        <taxon>Bacteria</taxon>
        <taxon>Pseudomonadati</taxon>
        <taxon>Pseudomonadota</taxon>
        <taxon>Betaproteobacteria</taxon>
        <taxon>Burkholderiales</taxon>
        <taxon>Comamonadaceae</taxon>
        <taxon>Vandammella</taxon>
    </lineage>
</organism>
<dbReference type="GO" id="GO:1900378">
    <property type="term" value="P:positive regulation of secondary metabolite biosynthetic process"/>
    <property type="evidence" value="ECO:0007669"/>
    <property type="project" value="TreeGrafter"/>
</dbReference>
<evidence type="ECO:0000256" key="2">
    <source>
        <dbReference type="ARBA" id="ARBA00022771"/>
    </source>
</evidence>
<dbReference type="EMBL" id="NSJD01000002">
    <property type="protein sequence ID" value="PAT41200.1"/>
    <property type="molecule type" value="Genomic_DNA"/>
</dbReference>
<feature type="domain" description="Zinc finger DksA/TraR C4-type" evidence="5">
    <location>
        <begin position="39"/>
        <end position="69"/>
    </location>
</feature>
<dbReference type="InterPro" id="IPR020458">
    <property type="entry name" value="Znf_DskA_TraR_CS"/>
</dbReference>
<comment type="caution">
    <text evidence="6">The sequence shown here is derived from an EMBL/GenBank/DDBJ whole genome shotgun (WGS) entry which is preliminary data.</text>
</comment>
<keyword evidence="1" id="KW-0479">Metal-binding</keyword>
<evidence type="ECO:0000313" key="7">
    <source>
        <dbReference type="Proteomes" id="UP000218644"/>
    </source>
</evidence>
<evidence type="ECO:0000256" key="1">
    <source>
        <dbReference type="ARBA" id="ARBA00022723"/>
    </source>
</evidence>
<dbReference type="Proteomes" id="UP000218644">
    <property type="component" value="Unassembled WGS sequence"/>
</dbReference>
<dbReference type="GO" id="GO:0008270">
    <property type="term" value="F:zinc ion binding"/>
    <property type="evidence" value="ECO:0007669"/>
    <property type="project" value="UniProtKB-KW"/>
</dbReference>
<protein>
    <recommendedName>
        <fullName evidence="5">Zinc finger DksA/TraR C4-type domain-containing protein</fullName>
    </recommendedName>
</protein>
<dbReference type="InterPro" id="IPR012783">
    <property type="entry name" value="Znf_C4_TraR"/>
</dbReference>
<name>A0A2A2ARK3_9BURK</name>
<dbReference type="PROSITE" id="PS01102">
    <property type="entry name" value="ZF_DKSA_1"/>
    <property type="match status" value="1"/>
</dbReference>
<dbReference type="SUPFAM" id="SSF57716">
    <property type="entry name" value="Glucocorticoid receptor-like (DNA-binding domain)"/>
    <property type="match status" value="1"/>
</dbReference>
<evidence type="ECO:0000259" key="5">
    <source>
        <dbReference type="Pfam" id="PF01258"/>
    </source>
</evidence>
<dbReference type="PRINTS" id="PR00618">
    <property type="entry name" value="DKSAZNFINGER"/>
</dbReference>
<evidence type="ECO:0000256" key="4">
    <source>
        <dbReference type="PROSITE-ProRule" id="PRU00510"/>
    </source>
</evidence>
<keyword evidence="2" id="KW-0863">Zinc-finger</keyword>
<dbReference type="PANTHER" id="PTHR38777">
    <property type="entry name" value="FELS-2 PROPHAGE PROTEIN"/>
    <property type="match status" value="1"/>
</dbReference>
<reference evidence="6 7" key="1">
    <citation type="submission" date="2017-08" db="EMBL/GenBank/DDBJ databases">
        <title>WGS of Clinical strains of the CDC Group NO-1 linked to zoonotic infections in humans.</title>
        <authorList>
            <person name="Bernier A.-M."/>
            <person name="Bernard K."/>
        </authorList>
    </citation>
    <scope>NUCLEOTIDE SEQUENCE [LARGE SCALE GENOMIC DNA]</scope>
    <source>
        <strain evidence="6 7">NML79-0751</strain>
    </source>
</reference>
<accession>A0A2A2ARK3</accession>
<sequence>MGDVMDRAQERGQEWLHDQLAHQAVRAARQRSAASVLDCEDCGEPIPAARRQALPGVRRCVGCQAAMEREQQR</sequence>
<dbReference type="AlphaFoldDB" id="A0A2A2ARK3"/>
<dbReference type="NCBIfam" id="TIGR02419">
    <property type="entry name" value="C4_traR_proteo"/>
    <property type="match status" value="1"/>
</dbReference>
<proteinExistence type="predicted"/>
<dbReference type="Gene3D" id="1.20.120.910">
    <property type="entry name" value="DksA, coiled-coil domain"/>
    <property type="match status" value="1"/>
</dbReference>
<dbReference type="Pfam" id="PF01258">
    <property type="entry name" value="zf-dskA_traR"/>
    <property type="match status" value="1"/>
</dbReference>
<dbReference type="RefSeq" id="WP_095556275.1">
    <property type="nucleotide sequence ID" value="NZ_NSJD01000002.1"/>
</dbReference>
<evidence type="ECO:0000256" key="3">
    <source>
        <dbReference type="ARBA" id="ARBA00022833"/>
    </source>
</evidence>
<keyword evidence="3" id="KW-0862">Zinc</keyword>
<gene>
    <name evidence="6" type="ORF">CK623_02875</name>
</gene>
<dbReference type="PANTHER" id="PTHR38777:SF1">
    <property type="entry name" value="DNAK SUPPRESSOR PROTEIN"/>
    <property type="match status" value="1"/>
</dbReference>
<dbReference type="PROSITE" id="PS51128">
    <property type="entry name" value="ZF_DKSA_2"/>
    <property type="match status" value="1"/>
</dbReference>
<evidence type="ECO:0000313" key="6">
    <source>
        <dbReference type="EMBL" id="PAT41200.1"/>
    </source>
</evidence>